<protein>
    <submittedName>
        <fullName evidence="2">Uncharacterized protein</fullName>
    </submittedName>
</protein>
<feature type="compositionally biased region" description="Polar residues" evidence="1">
    <location>
        <begin position="43"/>
        <end position="75"/>
    </location>
</feature>
<dbReference type="EMBL" id="HBFB01011495">
    <property type="protein sequence ID" value="CAD8674721.1"/>
    <property type="molecule type" value="Transcribed_RNA"/>
</dbReference>
<evidence type="ECO:0000313" key="2">
    <source>
        <dbReference type="EMBL" id="CAD8674721.1"/>
    </source>
</evidence>
<feature type="compositionally biased region" description="Polar residues" evidence="1">
    <location>
        <begin position="87"/>
        <end position="99"/>
    </location>
</feature>
<feature type="compositionally biased region" description="Polar residues" evidence="1">
    <location>
        <begin position="1"/>
        <end position="10"/>
    </location>
</feature>
<organism evidence="2">
    <name type="scientific">Chlamydomonas leiostraca</name>
    <dbReference type="NCBI Taxonomy" id="1034604"/>
    <lineage>
        <taxon>Eukaryota</taxon>
        <taxon>Viridiplantae</taxon>
        <taxon>Chlorophyta</taxon>
        <taxon>core chlorophytes</taxon>
        <taxon>Chlorophyceae</taxon>
        <taxon>CS clade</taxon>
        <taxon>Chlamydomonadales</taxon>
        <taxon>Chlamydomonadaceae</taxon>
        <taxon>Chlamydomonas</taxon>
    </lineage>
</organism>
<sequence>MEDSVLQSMSVRGPRVQEVPCDPSPPAQPSTSTQRGNRGSWKGYTSSNAAKLQREAQTAFSPSQFSADNFPTPTSRPLDLEALSDDGLSSPSHYYNQPQQPLPLITMPLSPSNSRHAPMVPARPQGAGGQLVMPMMNPSHRTSVDRNIKYRTDMRMAREGHDPIARYKGVTQLLNGLRREYERAGFEEGTYDKMPCESSGQMDLLTRVAEVGETLCTFGNTDQLLVGSNSGRAINARDYAYLLKTYCRAFWTLYQQAYIDTLPQTLADEFLSIRGLLMVRCETNDIIADQLMRNVGLENKGAAAPATVINTSVVTSNPVNRVMAAPVNHVKTLAQAASKAMHTSQNKLGAIALGSLAGLWLLKRTGALGLVGLAGGRGRRRGALLSEETEGEGGRQSGSRRSGGARGARSKEERLLAAFEHVDKSWKELAKAQANAALLESDWRLGHLRLAAPLAGPYPPGYQRVDMEGCDPRNFMHQQLGR</sequence>
<accession>A0A7S0REP4</accession>
<dbReference type="AlphaFoldDB" id="A0A7S0REP4"/>
<feature type="region of interest" description="Disordered" evidence="1">
    <location>
        <begin position="1"/>
        <end position="100"/>
    </location>
</feature>
<name>A0A7S0REP4_9CHLO</name>
<reference evidence="2" key="1">
    <citation type="submission" date="2021-01" db="EMBL/GenBank/DDBJ databases">
        <authorList>
            <person name="Corre E."/>
            <person name="Pelletier E."/>
            <person name="Niang G."/>
            <person name="Scheremetjew M."/>
            <person name="Finn R."/>
            <person name="Kale V."/>
            <person name="Holt S."/>
            <person name="Cochrane G."/>
            <person name="Meng A."/>
            <person name="Brown T."/>
            <person name="Cohen L."/>
        </authorList>
    </citation>
    <scope>NUCLEOTIDE SEQUENCE</scope>
    <source>
        <strain evidence="2">SAG 11-49</strain>
    </source>
</reference>
<feature type="region of interest" description="Disordered" evidence="1">
    <location>
        <begin position="384"/>
        <end position="410"/>
    </location>
</feature>
<proteinExistence type="predicted"/>
<gene>
    <name evidence="2" type="ORF">CLEI1391_LOCUS6506</name>
</gene>
<evidence type="ECO:0000256" key="1">
    <source>
        <dbReference type="SAM" id="MobiDB-lite"/>
    </source>
</evidence>